<gene>
    <name evidence="2" type="ORF">PAPYR_11944</name>
</gene>
<reference evidence="2" key="1">
    <citation type="journal article" date="2022" name="bioRxiv">
        <title>Genomics of Preaxostyla Flagellates Illuminates Evolutionary Transitions and the Path Towards Mitochondrial Loss.</title>
        <authorList>
            <person name="Novak L.V.F."/>
            <person name="Treitli S.C."/>
            <person name="Pyrih J."/>
            <person name="Halakuc P."/>
            <person name="Pipaliya S.V."/>
            <person name="Vacek V."/>
            <person name="Brzon O."/>
            <person name="Soukal P."/>
            <person name="Eme L."/>
            <person name="Dacks J.B."/>
            <person name="Karnkowska A."/>
            <person name="Elias M."/>
            <person name="Hampl V."/>
        </authorList>
    </citation>
    <scope>NUCLEOTIDE SEQUENCE</scope>
    <source>
        <strain evidence="2">RCP-MX</strain>
    </source>
</reference>
<sequence length="167" mass="18392">MKSFTEGLDKKLAAVTKTILGAIRPLEAVYGLCSASVADKRSYLDLIECRNTIFLTLNARQEASKALAGVRRSLWRPLLSPSAPSDLPADCIIAKDEAVALREQAVKKAETKRANPGSHRSMQGSQRLLRHKTLCKVQSPHLRSKTSTRPKLSGQTQCWNPEKELIG</sequence>
<proteinExistence type="predicted"/>
<organism evidence="2 3">
    <name type="scientific">Paratrimastix pyriformis</name>
    <dbReference type="NCBI Taxonomy" id="342808"/>
    <lineage>
        <taxon>Eukaryota</taxon>
        <taxon>Metamonada</taxon>
        <taxon>Preaxostyla</taxon>
        <taxon>Paratrimastigidae</taxon>
        <taxon>Paratrimastix</taxon>
    </lineage>
</organism>
<evidence type="ECO:0000313" key="3">
    <source>
        <dbReference type="Proteomes" id="UP001141327"/>
    </source>
</evidence>
<feature type="compositionally biased region" description="Polar residues" evidence="1">
    <location>
        <begin position="149"/>
        <end position="159"/>
    </location>
</feature>
<dbReference type="EMBL" id="JAPMOS010000245">
    <property type="protein sequence ID" value="KAJ4453563.1"/>
    <property type="molecule type" value="Genomic_DNA"/>
</dbReference>
<evidence type="ECO:0000256" key="1">
    <source>
        <dbReference type="SAM" id="MobiDB-lite"/>
    </source>
</evidence>
<keyword evidence="3" id="KW-1185">Reference proteome</keyword>
<accession>A0ABQ8U4F8</accession>
<protein>
    <submittedName>
        <fullName evidence="2">Uncharacterized protein</fullName>
    </submittedName>
</protein>
<evidence type="ECO:0000313" key="2">
    <source>
        <dbReference type="EMBL" id="KAJ4453563.1"/>
    </source>
</evidence>
<name>A0ABQ8U4F8_9EUKA</name>
<feature type="region of interest" description="Disordered" evidence="1">
    <location>
        <begin position="139"/>
        <end position="167"/>
    </location>
</feature>
<comment type="caution">
    <text evidence="2">The sequence shown here is derived from an EMBL/GenBank/DDBJ whole genome shotgun (WGS) entry which is preliminary data.</text>
</comment>
<dbReference type="Proteomes" id="UP001141327">
    <property type="component" value="Unassembled WGS sequence"/>
</dbReference>